<dbReference type="RefSeq" id="WP_198839766.1">
    <property type="nucleotide sequence ID" value="NZ_JAEHFJ010000001.1"/>
</dbReference>
<proteinExistence type="predicted"/>
<dbReference type="InterPro" id="IPR012338">
    <property type="entry name" value="Beta-lactam/transpept-like"/>
</dbReference>
<reference evidence="3 4" key="1">
    <citation type="submission" date="2020-12" db="EMBL/GenBank/DDBJ databases">
        <title>Aureibaculum luteum sp. nov. and Aureibaculum flavum sp. nov., novel members of the family Flavobacteriaceae isolated from Antarctic intertidal sediments.</title>
        <authorList>
            <person name="He X."/>
            <person name="Zhang X."/>
        </authorList>
    </citation>
    <scope>NUCLEOTIDE SEQUENCE [LARGE SCALE GENOMIC DNA]</scope>
    <source>
        <strain evidence="3 4">A20</strain>
    </source>
</reference>
<keyword evidence="4" id="KW-1185">Reference proteome</keyword>
<accession>A0ABS0WLX8</accession>
<dbReference type="Proteomes" id="UP000623301">
    <property type="component" value="Unassembled WGS sequence"/>
</dbReference>
<sequence>MQKKLFLLFSLLFFTHHIVTGQNSAKQNTLIAKINTILENDSDASGEQSNIPGAVILIKQGDKVIYKNAVGYASLNGFDNKRLENPEKTSVNHLYDIASLTKVIGTTTSIMLLVDQGLLNVDNPVCDYIKGFDTPDKNKITIRHLLTHSAGLIEWFPFYYYSNKRKDTYKIIDKLPLKYAIGSGRHYSDLGFILLGEIIEKVSNLPLDQFMEQHIFEPLDMKHTLFNPLQTKTKYKIASTSHGNPYETRMVTDASLGMKPDSLNPNHWNGWRQYTLKGEVNDGNAWYANEGVSGHAGIFSTVDDLQKVIDVLKNKGKLNNGQFISEKTIYQFLTQDEFKNGLGWVMNNNSAYIKDTPKGSFGHTGFTGTSIAVIPKYDISVILLINRQNMGLLASKSYYNLNPIREKIVTAVLDYCKNEKD</sequence>
<dbReference type="InterPro" id="IPR001466">
    <property type="entry name" value="Beta-lactam-related"/>
</dbReference>
<comment type="caution">
    <text evidence="3">The sequence shown here is derived from an EMBL/GenBank/DDBJ whole genome shotgun (WGS) entry which is preliminary data.</text>
</comment>
<dbReference type="GO" id="GO:0016787">
    <property type="term" value="F:hydrolase activity"/>
    <property type="evidence" value="ECO:0007669"/>
    <property type="project" value="UniProtKB-KW"/>
</dbReference>
<evidence type="ECO:0000313" key="4">
    <source>
        <dbReference type="Proteomes" id="UP000623301"/>
    </source>
</evidence>
<dbReference type="Pfam" id="PF00144">
    <property type="entry name" value="Beta-lactamase"/>
    <property type="match status" value="1"/>
</dbReference>
<dbReference type="Gene3D" id="3.40.710.10">
    <property type="entry name" value="DD-peptidase/beta-lactamase superfamily"/>
    <property type="match status" value="1"/>
</dbReference>
<dbReference type="InterPro" id="IPR050789">
    <property type="entry name" value="Diverse_Enzym_Activities"/>
</dbReference>
<evidence type="ECO:0000313" key="3">
    <source>
        <dbReference type="EMBL" id="MBJ2172949.1"/>
    </source>
</evidence>
<dbReference type="EMBL" id="JAEHFJ010000001">
    <property type="protein sequence ID" value="MBJ2172949.1"/>
    <property type="molecule type" value="Genomic_DNA"/>
</dbReference>
<dbReference type="PANTHER" id="PTHR43283">
    <property type="entry name" value="BETA-LACTAMASE-RELATED"/>
    <property type="match status" value="1"/>
</dbReference>
<name>A0ABS0WLX8_9FLAO</name>
<evidence type="ECO:0000259" key="2">
    <source>
        <dbReference type="Pfam" id="PF00144"/>
    </source>
</evidence>
<gene>
    <name evidence="3" type="ORF">JBL43_01785</name>
</gene>
<protein>
    <submittedName>
        <fullName evidence="3">Serine hydrolase</fullName>
    </submittedName>
</protein>
<dbReference type="SUPFAM" id="SSF56601">
    <property type="entry name" value="beta-lactamase/transpeptidase-like"/>
    <property type="match status" value="1"/>
</dbReference>
<keyword evidence="1 3" id="KW-0378">Hydrolase</keyword>
<organism evidence="3 4">
    <name type="scientific">Aureibaculum flavum</name>
    <dbReference type="NCBI Taxonomy" id="2795986"/>
    <lineage>
        <taxon>Bacteria</taxon>
        <taxon>Pseudomonadati</taxon>
        <taxon>Bacteroidota</taxon>
        <taxon>Flavobacteriia</taxon>
        <taxon>Flavobacteriales</taxon>
        <taxon>Flavobacteriaceae</taxon>
        <taxon>Aureibaculum</taxon>
    </lineage>
</organism>
<evidence type="ECO:0000256" key="1">
    <source>
        <dbReference type="ARBA" id="ARBA00022801"/>
    </source>
</evidence>
<dbReference type="PANTHER" id="PTHR43283:SF11">
    <property type="entry name" value="BETA-LACTAMASE-RELATED DOMAIN-CONTAINING PROTEIN"/>
    <property type="match status" value="1"/>
</dbReference>
<feature type="domain" description="Beta-lactamase-related" evidence="2">
    <location>
        <begin position="45"/>
        <end position="389"/>
    </location>
</feature>